<organism evidence="6 8">
    <name type="scientific">Encephalitozoon hellem</name>
    <name type="common">Microsporidian parasite</name>
    <dbReference type="NCBI Taxonomy" id="27973"/>
    <lineage>
        <taxon>Eukaryota</taxon>
        <taxon>Fungi</taxon>
        <taxon>Fungi incertae sedis</taxon>
        <taxon>Microsporidia</taxon>
        <taxon>Unikaryonidae</taxon>
        <taxon>Encephalitozoon</taxon>
    </lineage>
</organism>
<evidence type="ECO:0000259" key="5">
    <source>
        <dbReference type="PROSITE" id="PS50219"/>
    </source>
</evidence>
<feature type="coiled-coil region" evidence="2">
    <location>
        <begin position="188"/>
        <end position="219"/>
    </location>
</feature>
<dbReference type="EMBL" id="CP075149">
    <property type="protein sequence ID" value="UTX42747.1"/>
    <property type="molecule type" value="Genomic_DNA"/>
</dbReference>
<evidence type="ECO:0000313" key="8">
    <source>
        <dbReference type="Proteomes" id="UP001059546"/>
    </source>
</evidence>
<dbReference type="PANTHER" id="PTHR46572:SF1">
    <property type="entry name" value="RHO1 GUANINE NUCLEOTIDE EXCHANGE FACTOR TUS1"/>
    <property type="match status" value="1"/>
</dbReference>
<keyword evidence="2" id="KW-0175">Coiled coil</keyword>
<accession>A0A9Q9C568</accession>
<sequence length="800" mass="93832">MSKLKKRIEAIGEIFESEKSYIQDLLIWEKEFRIWILGYPLFSTPKVKYEICDRIFINMDRIEKLHNRICEDMRRANLSMYSKVTGENVMKNTSEYMIDKVDAENPSLQELEYVSIYNKHIEEFELYNEYVRRLPKAEFELEKLIHRYPEFAKGAEEFLREKNSSFLGIKHFLYRPSQKLARYPLLLKAIAKNEEGDLKNEYENLIEKFMAIAKNADKEFNRFSTQFSMYKLGINFRYKQSIRNQHCLGLFQSKRKLLKEGEALIRSHSNEEPEMFKVFIFDHLMLICDYPEDKFSEIYINEEPMFMSRLVAVKENVRFFPEDPFFQNLYPLFLFERGGIRVWGLYFYDKGERDVYYNIIQKAIFKIKAHLRGDISFKKLPYKVDETVRYACQANDIKWYEESFSSSDSLETSTGTLSDEESSANIGYSEESKDQDLTKLIDKFHKTRRNDIERKKNPDLEEVQEPRREECENSSNKKESLWKSFFPTADFFVSSIRISPPLDRNDDPEYTSAQRAMYIVAIGDGVYRFSNKKLDKILDRKVDKIIYDSTYEIMLYKSGSTLYASHFNVESTSIEENVLKDNIEDFFYGITKQGPCIASTDSGDGKSVSIFLFLAVVSLDSITIELSRKLYIGLQVYNVFFCSEKIVIGCKDFEIVDMETLRSEELLQVYDPFIPVLFHGLKNMVAKSIFPVSSHEFLLCFNSMGFIVDDTGKLKRTDIIFLWNCNPLGFKVIKNHVICVGPHIVNIFDMKTGLLVFTKSHDNLRFVEGSMRPLLHDGNNFYEITFGSEDNEDKDNPSKS</sequence>
<dbReference type="SUPFAM" id="SSF48065">
    <property type="entry name" value="DBL homology domain (DH-domain)"/>
    <property type="match status" value="1"/>
</dbReference>
<dbReference type="Gene3D" id="1.20.900.10">
    <property type="entry name" value="Dbl homology (DH) domain"/>
    <property type="match status" value="1"/>
</dbReference>
<evidence type="ECO:0000259" key="4">
    <source>
        <dbReference type="PROSITE" id="PS50010"/>
    </source>
</evidence>
<evidence type="ECO:0000313" key="6">
    <source>
        <dbReference type="EMBL" id="UTX42747.1"/>
    </source>
</evidence>
<keyword evidence="1" id="KW-0344">Guanine-nucleotide releasing factor</keyword>
<evidence type="ECO:0000256" key="1">
    <source>
        <dbReference type="ARBA" id="ARBA00022658"/>
    </source>
</evidence>
<evidence type="ECO:0000313" key="9">
    <source>
        <dbReference type="Proteomes" id="UP001217963"/>
    </source>
</evidence>
<dbReference type="SMART" id="SM00036">
    <property type="entry name" value="CNH"/>
    <property type="match status" value="1"/>
</dbReference>
<dbReference type="OrthoDB" id="2272012at2759"/>
<dbReference type="GO" id="GO:0005085">
    <property type="term" value="F:guanyl-nucleotide exchange factor activity"/>
    <property type="evidence" value="ECO:0007669"/>
    <property type="project" value="UniProtKB-KW"/>
</dbReference>
<evidence type="ECO:0000313" key="7">
    <source>
        <dbReference type="EMBL" id="WEL38206.1"/>
    </source>
</evidence>
<dbReference type="PROSITE" id="PS50010">
    <property type="entry name" value="DH_2"/>
    <property type="match status" value="1"/>
</dbReference>
<dbReference type="Proteomes" id="UP001217963">
    <property type="component" value="Chromosome III"/>
</dbReference>
<reference evidence="6" key="1">
    <citation type="submission" date="2021-05" db="EMBL/GenBank/DDBJ databases">
        <title>Encephalitozoon hellem ATCC 50604 Complete Genome.</title>
        <authorList>
            <person name="Mascarenhas dos Santos A.C."/>
            <person name="Julian A.T."/>
            <person name="Pombert J.-F."/>
        </authorList>
    </citation>
    <scope>NUCLEOTIDE SEQUENCE</scope>
    <source>
        <strain evidence="6">ATCC 50604</strain>
    </source>
</reference>
<dbReference type="InterPro" id="IPR052233">
    <property type="entry name" value="Rho-type_GEFs"/>
</dbReference>
<gene>
    <name evidence="6" type="ORF">GPU96_03g04690</name>
    <name evidence="7" type="ORF">PFJ87_03g00640</name>
</gene>
<dbReference type="InterPro" id="IPR035899">
    <property type="entry name" value="DBL_dom_sf"/>
</dbReference>
<dbReference type="EMBL" id="CP119064">
    <property type="protein sequence ID" value="WEL38206.1"/>
    <property type="molecule type" value="Genomic_DNA"/>
</dbReference>
<dbReference type="PANTHER" id="PTHR46572">
    <property type="entry name" value="RHO1 GDP-GTP EXCHANGE PROTEIN 1-RELATED"/>
    <property type="match status" value="1"/>
</dbReference>
<keyword evidence="9" id="KW-1185">Reference proteome</keyword>
<dbReference type="Proteomes" id="UP001059546">
    <property type="component" value="Chromosome III"/>
</dbReference>
<dbReference type="Pfam" id="PF00780">
    <property type="entry name" value="CNH"/>
    <property type="match status" value="1"/>
</dbReference>
<dbReference type="InterPro" id="IPR000219">
    <property type="entry name" value="DH_dom"/>
</dbReference>
<proteinExistence type="predicted"/>
<feature type="domain" description="CNH" evidence="5">
    <location>
        <begin position="493"/>
        <end position="774"/>
    </location>
</feature>
<feature type="region of interest" description="Disordered" evidence="3">
    <location>
        <begin position="451"/>
        <end position="474"/>
    </location>
</feature>
<evidence type="ECO:0000256" key="2">
    <source>
        <dbReference type="SAM" id="Coils"/>
    </source>
</evidence>
<dbReference type="PROSITE" id="PS50219">
    <property type="entry name" value="CNH"/>
    <property type="match status" value="1"/>
</dbReference>
<dbReference type="AlphaFoldDB" id="A0A9Q9C568"/>
<feature type="domain" description="DH" evidence="4">
    <location>
        <begin position="6"/>
        <end position="223"/>
    </location>
</feature>
<protein>
    <submittedName>
        <fullName evidence="6">RhoGEF domain-containing protein</fullName>
    </submittedName>
</protein>
<dbReference type="InterPro" id="IPR001180">
    <property type="entry name" value="CNH_dom"/>
</dbReference>
<reference evidence="7 9" key="2">
    <citation type="submission" date="2023-02" db="EMBL/GenBank/DDBJ databases">
        <title>Encephalitozoon hellem ATCC 50451 complete genome.</title>
        <authorList>
            <person name="Mascarenhas dos Santos A.C."/>
            <person name="Julian A.T."/>
            <person name="Pombert J.-F."/>
        </authorList>
    </citation>
    <scope>NUCLEOTIDE SEQUENCE [LARGE SCALE GENOMIC DNA]</scope>
    <source>
        <strain evidence="7 9">ATCC 50451</strain>
    </source>
</reference>
<name>A0A9Q9C568_ENCHE</name>
<evidence type="ECO:0000256" key="3">
    <source>
        <dbReference type="SAM" id="MobiDB-lite"/>
    </source>
</evidence>
<dbReference type="SMART" id="SM00325">
    <property type="entry name" value="RhoGEF"/>
    <property type="match status" value="1"/>
</dbReference>
<feature type="region of interest" description="Disordered" evidence="3">
    <location>
        <begin position="411"/>
        <end position="431"/>
    </location>
</feature>
<dbReference type="Pfam" id="PF00621">
    <property type="entry name" value="RhoGEF"/>
    <property type="match status" value="1"/>
</dbReference>